<dbReference type="InterPro" id="IPR013320">
    <property type="entry name" value="ConA-like_dom_sf"/>
</dbReference>
<dbReference type="EMBL" id="BIMW01000291">
    <property type="protein sequence ID" value="GCE96887.1"/>
    <property type="molecule type" value="Genomic_DNA"/>
</dbReference>
<organism evidence="1 2">
    <name type="scientific">Limnospira platensis NIES-46</name>
    <dbReference type="NCBI Taxonomy" id="1236695"/>
    <lineage>
        <taxon>Bacteria</taxon>
        <taxon>Bacillati</taxon>
        <taxon>Cyanobacteriota</taxon>
        <taxon>Cyanophyceae</taxon>
        <taxon>Oscillatoriophycideae</taxon>
        <taxon>Oscillatoriales</taxon>
        <taxon>Sirenicapillariaceae</taxon>
        <taxon>Limnospira</taxon>
    </lineage>
</organism>
<name>A0A5M3TE53_LIMPL</name>
<evidence type="ECO:0000313" key="2">
    <source>
        <dbReference type="Proteomes" id="UP000326169"/>
    </source>
</evidence>
<accession>A0A5M3TE53</accession>
<reference evidence="1 2" key="1">
    <citation type="journal article" date="2019" name="J Genomics">
        <title>The Draft Genome of a Hydrogen-producing Cyanobacterium, Arthrospira platensis NIES-46.</title>
        <authorList>
            <person name="Suzuki S."/>
            <person name="Yamaguchi H."/>
            <person name="Kawachi M."/>
        </authorList>
    </citation>
    <scope>NUCLEOTIDE SEQUENCE [LARGE SCALE GENOMIC DNA]</scope>
    <source>
        <strain evidence="1 2">NIES-46</strain>
    </source>
</reference>
<dbReference type="Gene3D" id="2.60.120.200">
    <property type="match status" value="1"/>
</dbReference>
<gene>
    <name evidence="1" type="ORF">NIES46_49620</name>
</gene>
<dbReference type="SUPFAM" id="SSF49899">
    <property type="entry name" value="Concanavalin A-like lectins/glucanases"/>
    <property type="match status" value="1"/>
</dbReference>
<evidence type="ECO:0000313" key="1">
    <source>
        <dbReference type="EMBL" id="GCE96887.1"/>
    </source>
</evidence>
<protein>
    <submittedName>
        <fullName evidence="1">Uncharacterized protein</fullName>
    </submittedName>
</protein>
<comment type="caution">
    <text evidence="1">The sequence shown here is derived from an EMBL/GenBank/DDBJ whole genome shotgun (WGS) entry which is preliminary data.</text>
</comment>
<proteinExistence type="predicted"/>
<dbReference type="Proteomes" id="UP000326169">
    <property type="component" value="Unassembled WGS sequence"/>
</dbReference>
<sequence length="458" mass="49589">MTNFNIYSSKFGQSTDDLPEGEVNLYLTNERIQAVIDSNTYNVEPRISIEPTLSTQFGKSNTRYNGEEWITEPVTDTYTVTRASTATYVDAAGRIRTAAVNKPRYTFNPETGERLGSLVEEQRTNLVSWSEDFDNATWTKTRASITPNVIVALDGNLTGDKLVEDSSTNTAHHVNRTFSATSGTTYTLTIYAKAAERSILVIAFATQFPANSFANFNLLTRAITAGGGLVSSSVTSMGNGWYRCSITSTASSTATATIVHYLNNGSSILYTGDGISGIYIWGTQLEASSTPSPYTPTQATSVTRASDAVSRVLGDEFNPSEGSFYIEYTPNKLTGVGAILGTNSDNTNLILHGDDSAGFGIDTRTVSGGVLTYSSPLITRLDAPSFKILSVLEQGRQKLFINGDKVVDAPNTVTSYQPISEILILRRANGVVETGICKDFRYYPRALSESECLALTKL</sequence>
<keyword evidence="2" id="KW-1185">Reference proteome</keyword>